<dbReference type="InterPro" id="IPR029052">
    <property type="entry name" value="Metallo-depent_PP-like"/>
</dbReference>
<name>A0AA94WX12_9BACI</name>
<dbReference type="GO" id="GO:0000166">
    <property type="term" value="F:nucleotide binding"/>
    <property type="evidence" value="ECO:0007669"/>
    <property type="project" value="UniProtKB-KW"/>
</dbReference>
<evidence type="ECO:0000256" key="8">
    <source>
        <dbReference type="ARBA" id="ARBA00022741"/>
    </source>
</evidence>
<dbReference type="InterPro" id="IPR008334">
    <property type="entry name" value="5'-Nucleotdase_C"/>
</dbReference>
<comment type="catalytic activity">
    <reaction evidence="1">
        <text>a ribonucleoside 3'-phosphate + H2O = a ribonucleoside + phosphate</text>
        <dbReference type="Rhea" id="RHEA:10144"/>
        <dbReference type="ChEBI" id="CHEBI:13197"/>
        <dbReference type="ChEBI" id="CHEBI:15377"/>
        <dbReference type="ChEBI" id="CHEBI:18254"/>
        <dbReference type="ChEBI" id="CHEBI:43474"/>
        <dbReference type="EC" id="3.1.3.6"/>
    </reaction>
</comment>
<comment type="similarity">
    <text evidence="5 11">Belongs to the 5'-nucleotidase family.</text>
</comment>
<feature type="domain" description="Calcineurin-like phosphoesterase" evidence="12">
    <location>
        <begin position="25"/>
        <end position="257"/>
    </location>
</feature>
<evidence type="ECO:0000256" key="5">
    <source>
        <dbReference type="ARBA" id="ARBA00006654"/>
    </source>
</evidence>
<dbReference type="Gene3D" id="3.90.780.10">
    <property type="entry name" value="5'-Nucleotidase, C-terminal domain"/>
    <property type="match status" value="1"/>
</dbReference>
<evidence type="ECO:0000313" key="15">
    <source>
        <dbReference type="Proteomes" id="UP000323393"/>
    </source>
</evidence>
<evidence type="ECO:0000313" key="14">
    <source>
        <dbReference type="EMBL" id="TYS61216.1"/>
    </source>
</evidence>
<dbReference type="Proteomes" id="UP000323393">
    <property type="component" value="Unassembled WGS sequence"/>
</dbReference>
<evidence type="ECO:0000256" key="7">
    <source>
        <dbReference type="ARBA" id="ARBA00022729"/>
    </source>
</evidence>
<keyword evidence="6" id="KW-0479">Metal-binding</keyword>
<dbReference type="SUPFAM" id="SSF55816">
    <property type="entry name" value="5'-nucleotidase (syn. UDP-sugar hydrolase), C-terminal domain"/>
    <property type="match status" value="1"/>
</dbReference>
<reference evidence="14 15" key="1">
    <citation type="submission" date="2019-08" db="EMBL/GenBank/DDBJ databases">
        <title>Bacillus genomes from the desert of Cuatro Cienegas, Coahuila.</title>
        <authorList>
            <person name="Olmedo-Alvarez G."/>
        </authorList>
    </citation>
    <scope>NUCLEOTIDE SEQUENCE [LARGE SCALE GENOMIC DNA]</scope>
    <source>
        <strain evidence="14 15">CH88_3T</strain>
    </source>
</reference>
<feature type="domain" description="5'-Nucleotidase C-terminal" evidence="13">
    <location>
        <begin position="343"/>
        <end position="501"/>
    </location>
</feature>
<evidence type="ECO:0000256" key="4">
    <source>
        <dbReference type="ARBA" id="ARBA00004196"/>
    </source>
</evidence>
<protein>
    <submittedName>
        <fullName evidence="14">Bifunctional metallophosphatase/5'-nucleotidase</fullName>
    </submittedName>
</protein>
<dbReference type="SUPFAM" id="SSF56300">
    <property type="entry name" value="Metallo-dependent phosphatases"/>
    <property type="match status" value="1"/>
</dbReference>
<dbReference type="PANTHER" id="PTHR11575:SF6">
    <property type="entry name" value="2',3'-CYCLIC-NUCLEOTIDE 2'-PHOSPHODIESTERASE_3'-NUCLEOTIDASE"/>
    <property type="match status" value="1"/>
</dbReference>
<dbReference type="InterPro" id="IPR036907">
    <property type="entry name" value="5'-Nucleotdase_C_sf"/>
</dbReference>
<comment type="subcellular location">
    <subcellularLocation>
        <location evidence="4">Cell envelope</location>
    </subcellularLocation>
</comment>
<accession>A0AA94WX12</accession>
<evidence type="ECO:0000259" key="13">
    <source>
        <dbReference type="Pfam" id="PF02872"/>
    </source>
</evidence>
<comment type="catalytic activity">
    <reaction evidence="2">
        <text>a nucleoside 2',3'-cyclic phosphate + H2O = a nucleoside 3'-phosphate + H(+)</text>
        <dbReference type="Rhea" id="RHEA:19621"/>
        <dbReference type="ChEBI" id="CHEBI:15377"/>
        <dbReference type="ChEBI" id="CHEBI:15378"/>
        <dbReference type="ChEBI" id="CHEBI:66949"/>
        <dbReference type="ChEBI" id="CHEBI:66954"/>
        <dbReference type="EC" id="3.1.4.16"/>
    </reaction>
</comment>
<dbReference type="InterPro" id="IPR006179">
    <property type="entry name" value="5_nucleotidase/apyrase"/>
</dbReference>
<comment type="cofactor">
    <cofactor evidence="3">
        <name>a divalent metal cation</name>
        <dbReference type="ChEBI" id="CHEBI:60240"/>
    </cofactor>
</comment>
<dbReference type="InterPro" id="IPR004843">
    <property type="entry name" value="Calcineurin-like_PHP"/>
</dbReference>
<dbReference type="RefSeq" id="WP_148964851.1">
    <property type="nucleotide sequence ID" value="NZ_VTEU01000001.1"/>
</dbReference>
<dbReference type="AlphaFoldDB" id="A0AA94WX12"/>
<dbReference type="GO" id="GO:0008254">
    <property type="term" value="F:3'-nucleotidase activity"/>
    <property type="evidence" value="ECO:0007669"/>
    <property type="project" value="UniProtKB-EC"/>
</dbReference>
<evidence type="ECO:0000256" key="10">
    <source>
        <dbReference type="ARBA" id="ARBA00023268"/>
    </source>
</evidence>
<keyword evidence="8 11" id="KW-0547">Nucleotide-binding</keyword>
<dbReference type="PROSITE" id="PS00786">
    <property type="entry name" value="5_NUCLEOTIDASE_2"/>
    <property type="match status" value="1"/>
</dbReference>
<dbReference type="PROSITE" id="PS00785">
    <property type="entry name" value="5_NUCLEOTIDASE_1"/>
    <property type="match status" value="1"/>
</dbReference>
<keyword evidence="10" id="KW-0511">Multifunctional enzyme</keyword>
<evidence type="ECO:0000256" key="1">
    <source>
        <dbReference type="ARBA" id="ARBA00000527"/>
    </source>
</evidence>
<dbReference type="PANTHER" id="PTHR11575">
    <property type="entry name" value="5'-NUCLEOTIDASE-RELATED"/>
    <property type="match status" value="1"/>
</dbReference>
<dbReference type="CDD" id="cd07410">
    <property type="entry name" value="MPP_CpdB_N"/>
    <property type="match status" value="1"/>
</dbReference>
<dbReference type="InterPro" id="IPR041827">
    <property type="entry name" value="CpdB_N"/>
</dbReference>
<organism evidence="14 15">
    <name type="scientific">Sutcliffiella horikoshii</name>
    <dbReference type="NCBI Taxonomy" id="79883"/>
    <lineage>
        <taxon>Bacteria</taxon>
        <taxon>Bacillati</taxon>
        <taxon>Bacillota</taxon>
        <taxon>Bacilli</taxon>
        <taxon>Bacillales</taxon>
        <taxon>Bacillaceae</taxon>
        <taxon>Sutcliffiella</taxon>
    </lineage>
</organism>
<proteinExistence type="inferred from homology"/>
<dbReference type="Pfam" id="PF00149">
    <property type="entry name" value="Metallophos"/>
    <property type="match status" value="1"/>
</dbReference>
<keyword evidence="9 11" id="KW-0378">Hydrolase</keyword>
<evidence type="ECO:0000256" key="9">
    <source>
        <dbReference type="ARBA" id="ARBA00022801"/>
    </source>
</evidence>
<gene>
    <name evidence="14" type="ORF">FZC74_02780</name>
</gene>
<evidence type="ECO:0000256" key="6">
    <source>
        <dbReference type="ARBA" id="ARBA00022723"/>
    </source>
</evidence>
<dbReference type="GO" id="GO:0009166">
    <property type="term" value="P:nucleotide catabolic process"/>
    <property type="evidence" value="ECO:0007669"/>
    <property type="project" value="InterPro"/>
</dbReference>
<evidence type="ECO:0000256" key="3">
    <source>
        <dbReference type="ARBA" id="ARBA00001968"/>
    </source>
</evidence>
<evidence type="ECO:0000259" key="12">
    <source>
        <dbReference type="Pfam" id="PF00149"/>
    </source>
</evidence>
<dbReference type="Pfam" id="PF02872">
    <property type="entry name" value="5_nucleotid_C"/>
    <property type="match status" value="1"/>
</dbReference>
<dbReference type="GO" id="GO:0046872">
    <property type="term" value="F:metal ion binding"/>
    <property type="evidence" value="ECO:0007669"/>
    <property type="project" value="UniProtKB-KW"/>
</dbReference>
<dbReference type="PRINTS" id="PR01607">
    <property type="entry name" value="APYRASEFAMLY"/>
</dbReference>
<evidence type="ECO:0000256" key="2">
    <source>
        <dbReference type="ARBA" id="ARBA00001730"/>
    </source>
</evidence>
<sequence>MIDPIFRSKKNYEVKEASVLKLNLTILETSDVHGSIMPLNYGNNEYTPIGLAKVSTILKEERANGGHVLVIDNGDLIQGTPLTYHYVKKQGIEENPMIRVLNHLKYDAAVVGNHEFNYGMDVLKEAVETSDFPWLCANILNEQSGKPFLGKPYIIKQYESVKVAVLGVTTHYIPNWENPSHIKGLTFEEALKSTEKWVNLIKEKENPDLLIVSYHGGFEKDPVTGEVTENLTGENQGYEICEKIAGIDILLTGHQHRTIATTINNVLVLQPGVNGQMVGKATISFEKTAEKWEIADKKVELIPVEHWEPDKEIIDLIQTDETATQKWLDTPMGKIKGDMLVEDAHQIRLGDNPLIEFINKVQMKVSGADISNTALFHNNSPGFPPNVTMRDIVSNYIYPNTLKVILITGQDIKDALERSASYFMIGTNGELEVNPTFTTPKPQHYNYDMWEGIEYILDIRKPIGERVVKLARDGRDIDRNQEFEVVMNNYRAGGGGDYTMYRDKRVVKDIPMDMSELIANYILEEKIIEATVDRNWKVIWKDENI</sequence>
<dbReference type="GO" id="GO:0030288">
    <property type="term" value="C:outer membrane-bounded periplasmic space"/>
    <property type="evidence" value="ECO:0007669"/>
    <property type="project" value="TreeGrafter"/>
</dbReference>
<dbReference type="EMBL" id="VTEU01000001">
    <property type="protein sequence ID" value="TYS61216.1"/>
    <property type="molecule type" value="Genomic_DNA"/>
</dbReference>
<dbReference type="GO" id="GO:0008663">
    <property type="term" value="F:2',3'-cyclic-nucleotide 2'-phosphodiesterase activity"/>
    <property type="evidence" value="ECO:0007669"/>
    <property type="project" value="UniProtKB-EC"/>
</dbReference>
<dbReference type="InterPro" id="IPR006146">
    <property type="entry name" value="5'-Nucleotdase_CS"/>
</dbReference>
<comment type="caution">
    <text evidence="14">The sequence shown here is derived from an EMBL/GenBank/DDBJ whole genome shotgun (WGS) entry which is preliminary data.</text>
</comment>
<dbReference type="Gene3D" id="3.60.21.10">
    <property type="match status" value="1"/>
</dbReference>
<keyword evidence="7" id="KW-0732">Signal</keyword>
<evidence type="ECO:0000256" key="11">
    <source>
        <dbReference type="RuleBase" id="RU362119"/>
    </source>
</evidence>